<dbReference type="EMBL" id="UINC01181571">
    <property type="protein sequence ID" value="SVD91325.1"/>
    <property type="molecule type" value="Genomic_DNA"/>
</dbReference>
<sequence length="57" mass="6345">MAWRFSLSITLLIGSVSFSQGDFSLEDLNPNSDTYGQLVGPSNYLGHICIVFFGHEY</sequence>
<accession>A0A382Z8A6</accession>
<name>A0A382Z8A6_9ZZZZ</name>
<proteinExistence type="predicted"/>
<dbReference type="AlphaFoldDB" id="A0A382Z8A6"/>
<evidence type="ECO:0000313" key="1">
    <source>
        <dbReference type="EMBL" id="SVD91325.1"/>
    </source>
</evidence>
<protein>
    <submittedName>
        <fullName evidence="1">Uncharacterized protein</fullName>
    </submittedName>
</protein>
<reference evidence="1" key="1">
    <citation type="submission" date="2018-05" db="EMBL/GenBank/DDBJ databases">
        <authorList>
            <person name="Lanie J.A."/>
            <person name="Ng W.-L."/>
            <person name="Kazmierczak K.M."/>
            <person name="Andrzejewski T.M."/>
            <person name="Davidsen T.M."/>
            <person name="Wayne K.J."/>
            <person name="Tettelin H."/>
            <person name="Glass J.I."/>
            <person name="Rusch D."/>
            <person name="Podicherti R."/>
            <person name="Tsui H.-C.T."/>
            <person name="Winkler M.E."/>
        </authorList>
    </citation>
    <scope>NUCLEOTIDE SEQUENCE</scope>
</reference>
<gene>
    <name evidence="1" type="ORF">METZ01_LOCUS444179</name>
</gene>
<organism evidence="1">
    <name type="scientific">marine metagenome</name>
    <dbReference type="NCBI Taxonomy" id="408172"/>
    <lineage>
        <taxon>unclassified sequences</taxon>
        <taxon>metagenomes</taxon>
        <taxon>ecological metagenomes</taxon>
    </lineage>
</organism>